<dbReference type="Gene3D" id="1.10.3720.10">
    <property type="entry name" value="MetI-like"/>
    <property type="match status" value="1"/>
</dbReference>
<organism evidence="8 9">
    <name type="scientific">Enterococcus faecium</name>
    <name type="common">Streptococcus faecium</name>
    <dbReference type="NCBI Taxonomy" id="1352"/>
    <lineage>
        <taxon>Bacteria</taxon>
        <taxon>Bacillati</taxon>
        <taxon>Bacillota</taxon>
        <taxon>Bacilli</taxon>
        <taxon>Lactobacillales</taxon>
        <taxon>Enterococcaceae</taxon>
        <taxon>Enterococcus</taxon>
    </lineage>
</organism>
<keyword evidence="4 7" id="KW-0812">Transmembrane</keyword>
<proteinExistence type="inferred from homology"/>
<dbReference type="EMBL" id="NGKW01000003">
    <property type="protein sequence ID" value="OTN93855.1"/>
    <property type="molecule type" value="Genomic_DNA"/>
</dbReference>
<comment type="caution">
    <text evidence="8">The sequence shown here is derived from an EMBL/GenBank/DDBJ whole genome shotgun (WGS) entry which is preliminary data.</text>
</comment>
<evidence type="ECO:0000256" key="4">
    <source>
        <dbReference type="ARBA" id="ARBA00022692"/>
    </source>
</evidence>
<reference evidence="8 9" key="1">
    <citation type="submission" date="2017-05" db="EMBL/GenBank/DDBJ databases">
        <title>The Genome Sequence of Enterococcus faecium 7H8_DIV0219.</title>
        <authorList>
            <consortium name="The Broad Institute Genomics Platform"/>
            <consortium name="The Broad Institute Genomic Center for Infectious Diseases"/>
            <person name="Earl A."/>
            <person name="Manson A."/>
            <person name="Schwartman J."/>
            <person name="Gilmore M."/>
            <person name="Abouelleil A."/>
            <person name="Cao P."/>
            <person name="Chapman S."/>
            <person name="Cusick C."/>
            <person name="Shea T."/>
            <person name="Young S."/>
            <person name="Neafsey D."/>
            <person name="Nusbaum C."/>
            <person name="Birren B."/>
        </authorList>
    </citation>
    <scope>NUCLEOTIDE SEQUENCE [LARGE SCALE GENOMIC DNA]</scope>
    <source>
        <strain evidence="8 9">7H8_DIV0219</strain>
    </source>
</reference>
<dbReference type="GO" id="GO:0005886">
    <property type="term" value="C:plasma membrane"/>
    <property type="evidence" value="ECO:0007669"/>
    <property type="project" value="UniProtKB-SubCell"/>
</dbReference>
<comment type="similarity">
    <text evidence="7">Belongs to the binding-protein-dependent transport system permease family.</text>
</comment>
<dbReference type="PANTHER" id="PTHR30465">
    <property type="entry name" value="INNER MEMBRANE ABC TRANSPORTER"/>
    <property type="match status" value="1"/>
</dbReference>
<evidence type="ECO:0000256" key="1">
    <source>
        <dbReference type="ARBA" id="ARBA00004651"/>
    </source>
</evidence>
<dbReference type="InterPro" id="IPR000515">
    <property type="entry name" value="MetI-like"/>
</dbReference>
<dbReference type="Proteomes" id="UP000194885">
    <property type="component" value="Unassembled WGS sequence"/>
</dbReference>
<feature type="transmembrane region" description="Helical" evidence="7">
    <location>
        <begin position="12"/>
        <end position="31"/>
    </location>
</feature>
<comment type="subcellular location">
    <subcellularLocation>
        <location evidence="1 7">Cell membrane</location>
        <topology evidence="1 7">Multi-pass membrane protein</topology>
    </subcellularLocation>
</comment>
<dbReference type="Pfam" id="PF00528">
    <property type="entry name" value="BPD_transp_1"/>
    <property type="match status" value="1"/>
</dbReference>
<name>A0A242FN36_ENTFC</name>
<dbReference type="PANTHER" id="PTHR30465:SF0">
    <property type="entry name" value="OLIGOPEPTIDE TRANSPORT SYSTEM PERMEASE PROTEIN APPB"/>
    <property type="match status" value="1"/>
</dbReference>
<dbReference type="GO" id="GO:0055085">
    <property type="term" value="P:transmembrane transport"/>
    <property type="evidence" value="ECO:0007669"/>
    <property type="project" value="InterPro"/>
</dbReference>
<evidence type="ECO:0000313" key="8">
    <source>
        <dbReference type="EMBL" id="OTN93855.1"/>
    </source>
</evidence>
<keyword evidence="6 7" id="KW-0472">Membrane</keyword>
<feature type="transmembrane region" description="Helical" evidence="7">
    <location>
        <begin position="281"/>
        <end position="301"/>
    </location>
</feature>
<dbReference type="InterPro" id="IPR035906">
    <property type="entry name" value="MetI-like_sf"/>
</dbReference>
<protein>
    <submittedName>
        <fullName evidence="8">Uncharacterized protein</fullName>
    </submittedName>
</protein>
<evidence type="ECO:0000256" key="7">
    <source>
        <dbReference type="RuleBase" id="RU363032"/>
    </source>
</evidence>
<evidence type="ECO:0000313" key="9">
    <source>
        <dbReference type="Proteomes" id="UP000194885"/>
    </source>
</evidence>
<dbReference type="CDD" id="cd06261">
    <property type="entry name" value="TM_PBP2"/>
    <property type="match status" value="1"/>
</dbReference>
<dbReference type="PROSITE" id="PS50928">
    <property type="entry name" value="ABC_TM1"/>
    <property type="match status" value="1"/>
</dbReference>
<feature type="transmembrane region" description="Helical" evidence="7">
    <location>
        <begin position="313"/>
        <end position="335"/>
    </location>
</feature>
<feature type="transmembrane region" description="Helical" evidence="7">
    <location>
        <begin position="410"/>
        <end position="436"/>
    </location>
</feature>
<feature type="transmembrane region" description="Helical" evidence="7">
    <location>
        <begin position="456"/>
        <end position="482"/>
    </location>
</feature>
<evidence type="ECO:0000256" key="3">
    <source>
        <dbReference type="ARBA" id="ARBA00022475"/>
    </source>
</evidence>
<dbReference type="RefSeq" id="WP_086311319.1">
    <property type="nucleotide sequence ID" value="NZ_NGKW01000003.1"/>
</dbReference>
<keyword evidence="2 7" id="KW-0813">Transport</keyword>
<feature type="transmembrane region" description="Helical" evidence="7">
    <location>
        <begin position="355"/>
        <end position="375"/>
    </location>
</feature>
<gene>
    <name evidence="8" type="ORF">A5810_001731</name>
</gene>
<accession>A0A242FN36</accession>
<evidence type="ECO:0000256" key="5">
    <source>
        <dbReference type="ARBA" id="ARBA00022989"/>
    </source>
</evidence>
<sequence>MKRYLLFRVLRSILSIFLVTTLTYAVIYSLVPRKTIFQNDVNYGKLKAKPDELADYENTAFSKMGYIEYHTTKELKKEVGNSSSEKASSEQLEEKYQDWAKKNGWTLKQFPISKEYYATKDIPLVKRVVNFYANMIQIDHPWKVKDASNSNLKHSLRIENDELVGWALVGSGTQYKYQIYFNGQFPYIHQNIVHLNLGTSYPTFAGQAVTSIISGGQGKTESTETTFNDDFTARSSANIYLRQYQKTKNISSRDKKYFSDNYVITDTNYQDPSMIGTSFRMGAIAVVIAYAIGIPAAMLMARYKGKIPDKAGIAIVTVLISVPSLAFIYFFRFIGSSWFSLPDSFPALGAQDIRSYILPTVILGLLSVSGIVIWLRRYMIDQQSSDYVKFAKAKGLNAKEIARKHIFKNAAIPIVNGIPGSIIGAIAGATITETVFAAPGMGKMLPDAIITHNNPLVIAIVFVFTTVSVFSILAGDIAMALVDPRIKLSSGGK</sequence>
<keyword evidence="5 7" id="KW-1133">Transmembrane helix</keyword>
<evidence type="ECO:0000256" key="6">
    <source>
        <dbReference type="ARBA" id="ARBA00023136"/>
    </source>
</evidence>
<keyword evidence="3" id="KW-1003">Cell membrane</keyword>
<evidence type="ECO:0000256" key="2">
    <source>
        <dbReference type="ARBA" id="ARBA00022448"/>
    </source>
</evidence>
<dbReference type="AlphaFoldDB" id="A0A242FN36"/>
<dbReference type="SUPFAM" id="SSF161098">
    <property type="entry name" value="MetI-like"/>
    <property type="match status" value="1"/>
</dbReference>